<evidence type="ECO:0000259" key="1">
    <source>
        <dbReference type="Pfam" id="PF04296"/>
    </source>
</evidence>
<gene>
    <name evidence="2" type="ORF">V3I05_05650</name>
</gene>
<dbReference type="InterPro" id="IPR035931">
    <property type="entry name" value="YlxR-like_sf"/>
</dbReference>
<keyword evidence="3" id="KW-1185">Reference proteome</keyword>
<name>A0ABZ3F4W8_9HELI</name>
<accession>A0ABZ3F4W8</accession>
<dbReference type="EMBL" id="CP145316">
    <property type="protein sequence ID" value="XAM17177.1"/>
    <property type="molecule type" value="Genomic_DNA"/>
</dbReference>
<dbReference type="SUPFAM" id="SSF64376">
    <property type="entry name" value="YlxR-like"/>
    <property type="match status" value="1"/>
</dbReference>
<sequence>MKQPKQTRMCIKCRKRFHQKELLRLQSDGYSLCQFSGRGRSFYVCEECLTQPKTLQIILKINKLKPKQEHIVRLKEIQNLWELR</sequence>
<protein>
    <submittedName>
        <fullName evidence="2">DUF448 domain-containing protein</fullName>
    </submittedName>
</protein>
<dbReference type="InterPro" id="IPR007393">
    <property type="entry name" value="YlxR_dom"/>
</dbReference>
<evidence type="ECO:0000313" key="3">
    <source>
        <dbReference type="Proteomes" id="UP001434737"/>
    </source>
</evidence>
<dbReference type="Proteomes" id="UP001434737">
    <property type="component" value="Chromosome"/>
</dbReference>
<proteinExistence type="predicted"/>
<feature type="domain" description="YlxR" evidence="1">
    <location>
        <begin position="8"/>
        <end position="60"/>
    </location>
</feature>
<dbReference type="RefSeq" id="WP_295700161.1">
    <property type="nucleotide sequence ID" value="NZ_CP145316.1"/>
</dbReference>
<dbReference type="Pfam" id="PF04296">
    <property type="entry name" value="YlxR"/>
    <property type="match status" value="1"/>
</dbReference>
<dbReference type="Gene3D" id="3.30.1230.10">
    <property type="entry name" value="YlxR-like"/>
    <property type="match status" value="1"/>
</dbReference>
<evidence type="ECO:0000313" key="2">
    <source>
        <dbReference type="EMBL" id="XAM17177.1"/>
    </source>
</evidence>
<organism evidence="2 3">
    <name type="scientific">Helicobacter mastomyrinus</name>
    <dbReference type="NCBI Taxonomy" id="287948"/>
    <lineage>
        <taxon>Bacteria</taxon>
        <taxon>Pseudomonadati</taxon>
        <taxon>Campylobacterota</taxon>
        <taxon>Epsilonproteobacteria</taxon>
        <taxon>Campylobacterales</taxon>
        <taxon>Helicobacteraceae</taxon>
        <taxon>Helicobacter</taxon>
    </lineage>
</organism>
<reference evidence="2 3" key="1">
    <citation type="submission" date="2024-02" db="EMBL/GenBank/DDBJ databases">
        <title>Genome and pathogenicity analysis of Helicobacter mastomyrinus isolated from mice.</title>
        <authorList>
            <person name="Zhu L."/>
        </authorList>
    </citation>
    <scope>NUCLEOTIDE SEQUENCE [LARGE SCALE GENOMIC DNA]</scope>
    <source>
        <strain evidence="2 3">Hm-17</strain>
    </source>
</reference>